<dbReference type="FunFam" id="3.90.420.10:FF:000003">
    <property type="entry name" value="Nitrate reductase"/>
    <property type="match status" value="1"/>
</dbReference>
<evidence type="ECO:0000256" key="4">
    <source>
        <dbReference type="ARBA" id="ARBA00006253"/>
    </source>
</evidence>
<dbReference type="Gene3D" id="2.60.40.650">
    <property type="match status" value="1"/>
</dbReference>
<dbReference type="FunFam" id="2.40.30.10:FF:000021">
    <property type="entry name" value="NADH-cytochrome b5 reductase"/>
    <property type="match status" value="1"/>
</dbReference>
<comment type="cofactor">
    <cofactor evidence="2">
        <name>FAD</name>
        <dbReference type="ChEBI" id="CHEBI:57692"/>
    </cofactor>
</comment>
<evidence type="ECO:0000256" key="7">
    <source>
        <dbReference type="ARBA" id="ARBA00022617"/>
    </source>
</evidence>
<dbReference type="PROSITE" id="PS50255">
    <property type="entry name" value="CYTOCHROME_B5_2"/>
    <property type="match status" value="1"/>
</dbReference>
<dbReference type="GO" id="GO:0020037">
    <property type="term" value="F:heme binding"/>
    <property type="evidence" value="ECO:0007669"/>
    <property type="project" value="InterPro"/>
</dbReference>
<dbReference type="KEGG" id="ccp:CHC_T00003369001"/>
<dbReference type="SUPFAM" id="SSF52343">
    <property type="entry name" value="Ferredoxin reductase-like, C-terminal NADP-linked domain"/>
    <property type="match status" value="1"/>
</dbReference>
<dbReference type="SUPFAM" id="SSF81296">
    <property type="entry name" value="E set domains"/>
    <property type="match status" value="1"/>
</dbReference>
<feature type="binding site" evidence="16">
    <location>
        <position position="186"/>
    </location>
    <ligand>
        <name>Mo-molybdopterin</name>
        <dbReference type="ChEBI" id="CHEBI:71302"/>
    </ligand>
    <ligandPart>
        <name>Mo</name>
        <dbReference type="ChEBI" id="CHEBI:28685"/>
    </ligandPart>
</feature>
<evidence type="ECO:0000256" key="3">
    <source>
        <dbReference type="ARBA" id="ARBA00003838"/>
    </source>
</evidence>
<keyword evidence="6 16" id="KW-0500">Molybdenum</keyword>
<evidence type="ECO:0000256" key="9">
    <source>
        <dbReference type="ARBA" id="ARBA00022723"/>
    </source>
</evidence>
<feature type="compositionally biased region" description="Polar residues" evidence="17">
    <location>
        <begin position="18"/>
        <end position="33"/>
    </location>
</feature>
<evidence type="ECO:0000256" key="8">
    <source>
        <dbReference type="ARBA" id="ARBA00022630"/>
    </source>
</evidence>
<evidence type="ECO:0000256" key="14">
    <source>
        <dbReference type="ARBA" id="ARBA00023157"/>
    </source>
</evidence>
<dbReference type="Proteomes" id="UP000012073">
    <property type="component" value="Unassembled WGS sequence"/>
</dbReference>
<dbReference type="GO" id="GO:0043546">
    <property type="term" value="F:molybdopterin cofactor binding"/>
    <property type="evidence" value="ECO:0007669"/>
    <property type="project" value="InterPro"/>
</dbReference>
<protein>
    <recommendedName>
        <fullName evidence="15">Nitrate reductase</fullName>
    </recommendedName>
</protein>
<evidence type="ECO:0000256" key="11">
    <source>
        <dbReference type="ARBA" id="ARBA00023002"/>
    </source>
</evidence>
<keyword evidence="10" id="KW-0274">FAD</keyword>
<evidence type="ECO:0000256" key="12">
    <source>
        <dbReference type="ARBA" id="ARBA00023004"/>
    </source>
</evidence>
<dbReference type="FunFam" id="3.10.120.10:FF:000007">
    <property type="entry name" value="Sulfite oxidase, mitochondrial"/>
    <property type="match status" value="1"/>
</dbReference>
<dbReference type="InterPro" id="IPR017938">
    <property type="entry name" value="Riboflavin_synthase-like_b-brl"/>
</dbReference>
<dbReference type="PROSITE" id="PS00191">
    <property type="entry name" value="CYTOCHROME_B5_1"/>
    <property type="match status" value="1"/>
</dbReference>
<feature type="region of interest" description="Disordered" evidence="17">
    <location>
        <begin position="1"/>
        <end position="37"/>
    </location>
</feature>
<dbReference type="InterPro" id="IPR008335">
    <property type="entry name" value="Mopterin_OxRdtase_euk"/>
</dbReference>
<dbReference type="EMBL" id="HG001704">
    <property type="protein sequence ID" value="CDF34669.1"/>
    <property type="molecule type" value="Genomic_DNA"/>
</dbReference>
<dbReference type="InterPro" id="IPR001433">
    <property type="entry name" value="OxRdtase_FAD/NAD-bd"/>
</dbReference>
<dbReference type="InterPro" id="IPR001199">
    <property type="entry name" value="Cyt_B5-like_heme/steroid-bd"/>
</dbReference>
<comment type="function">
    <text evidence="3 15">Nitrate reductase is a key enzyme involved in the first step of nitrate assimilation in plants, fungi and bacteria.</text>
</comment>
<evidence type="ECO:0000313" key="21">
    <source>
        <dbReference type="Proteomes" id="UP000012073"/>
    </source>
</evidence>
<proteinExistence type="inferred from homology"/>
<evidence type="ECO:0000256" key="1">
    <source>
        <dbReference type="ARBA" id="ARBA00001971"/>
    </source>
</evidence>
<dbReference type="InterPro" id="IPR012137">
    <property type="entry name" value="Nitr_rd_NADH"/>
</dbReference>
<dbReference type="SUPFAM" id="SSF55856">
    <property type="entry name" value="Cytochrome b5-like heme/steroid binding domain"/>
    <property type="match status" value="1"/>
</dbReference>
<dbReference type="PIRSF" id="PIRSF000233">
    <property type="entry name" value="Nitr_rd_NADH"/>
    <property type="match status" value="1"/>
</dbReference>
<dbReference type="Pfam" id="PF00174">
    <property type="entry name" value="Oxidored_molyb"/>
    <property type="match status" value="1"/>
</dbReference>
<dbReference type="GO" id="GO:0006790">
    <property type="term" value="P:sulfur compound metabolic process"/>
    <property type="evidence" value="ECO:0007669"/>
    <property type="project" value="TreeGrafter"/>
</dbReference>
<dbReference type="Gene3D" id="3.10.120.10">
    <property type="entry name" value="Cytochrome b5-like heme/steroid binding domain"/>
    <property type="match status" value="1"/>
</dbReference>
<dbReference type="STRING" id="2769.R7Q9D4"/>
<evidence type="ECO:0000259" key="19">
    <source>
        <dbReference type="PROSITE" id="PS51384"/>
    </source>
</evidence>
<dbReference type="InterPro" id="IPR017927">
    <property type="entry name" value="FAD-bd_FR_type"/>
</dbReference>
<dbReference type="GO" id="GO:0050464">
    <property type="term" value="F:nitrate reductase (NADPH) activity"/>
    <property type="evidence" value="ECO:0007669"/>
    <property type="project" value="InterPro"/>
</dbReference>
<evidence type="ECO:0000256" key="5">
    <source>
        <dbReference type="ARBA" id="ARBA00011738"/>
    </source>
</evidence>
<dbReference type="Gene3D" id="3.90.420.10">
    <property type="entry name" value="Oxidoreductase, molybdopterin-binding domain"/>
    <property type="match status" value="1"/>
</dbReference>
<dbReference type="OMA" id="KAMMPDY"/>
<feature type="domain" description="FAD-binding FR-type" evidence="19">
    <location>
        <begin position="663"/>
        <end position="775"/>
    </location>
</feature>
<comment type="cofactor">
    <cofactor evidence="16">
        <name>Mo-molybdopterin</name>
        <dbReference type="ChEBI" id="CHEBI:71302"/>
    </cofactor>
    <text evidence="16">Binds 1 Mo-molybdopterin (Mo-MPT) cofactor per subunit.</text>
</comment>
<evidence type="ECO:0000256" key="15">
    <source>
        <dbReference type="PIRNR" id="PIRNR000233"/>
    </source>
</evidence>
<dbReference type="GO" id="GO:0008482">
    <property type="term" value="F:sulfite oxidase activity"/>
    <property type="evidence" value="ECO:0007669"/>
    <property type="project" value="TreeGrafter"/>
</dbReference>
<dbReference type="PANTHER" id="PTHR19372">
    <property type="entry name" value="SULFITE REDUCTASE"/>
    <property type="match status" value="1"/>
</dbReference>
<keyword evidence="8" id="KW-0285">Flavoprotein</keyword>
<dbReference type="AlphaFoldDB" id="R7Q9D4"/>
<dbReference type="GO" id="GO:0042128">
    <property type="term" value="P:nitrate assimilation"/>
    <property type="evidence" value="ECO:0007669"/>
    <property type="project" value="UniProtKB-KW"/>
</dbReference>
<dbReference type="FunFam" id="3.40.50.80:FF:000025">
    <property type="entry name" value="Nitrate reductase [NADH]"/>
    <property type="match status" value="1"/>
</dbReference>
<dbReference type="GO" id="GO:0006809">
    <property type="term" value="P:nitric oxide biosynthetic process"/>
    <property type="evidence" value="ECO:0007669"/>
    <property type="project" value="InterPro"/>
</dbReference>
<dbReference type="OrthoDB" id="10051395at2759"/>
<dbReference type="SUPFAM" id="SSF56524">
    <property type="entry name" value="Oxidoreductase molybdopterin-binding domain"/>
    <property type="match status" value="1"/>
</dbReference>
<comment type="cofactor">
    <cofactor evidence="1">
        <name>heme</name>
        <dbReference type="ChEBI" id="CHEBI:30413"/>
    </cofactor>
</comment>
<keyword evidence="12" id="KW-0408">Iron</keyword>
<dbReference type="PROSITE" id="PS00559">
    <property type="entry name" value="MOLYBDOPTERIN_EUK"/>
    <property type="match status" value="1"/>
</dbReference>
<name>R7Q9D4_CHOCR</name>
<dbReference type="GO" id="GO:0030151">
    <property type="term" value="F:molybdenum ion binding"/>
    <property type="evidence" value="ECO:0007669"/>
    <property type="project" value="InterPro"/>
</dbReference>
<dbReference type="GeneID" id="17322201"/>
<dbReference type="InterPro" id="IPR022407">
    <property type="entry name" value="OxRdtase_Mopterin_BS"/>
</dbReference>
<sequence>MEQPPTMPVSVWDPSKQPGHSSLKNTPDATPDSSLRGGRVYISAKKPSTNLAAVPESKGIAWTEFSAALSKVAAANRDILPKDHLATEVDDRDKNSPDNWIPRHPDLVRLTGKHPFNCEPPIGKLLKQGFITPVSLHYVRNHGKCPQMSWDAHRLTVKGLVKKELVLNMDDILAMPSITLPVTLVCAGNRRKEENMIKQTIGFSWGCAAHACNIWKGVKLSTLLEKAGIDRENARHVCFVGPEKEGLPNGTYGTSIDIATATDPYADVMIAYEQNGSRLAPDHGFPLRVVIPGWIGGRMVKWLETIEVTDKPSENYYHFFDNRILPPHVDAELAKAEGWWYKPEYLFNQLNINSAIVHPANGETLTLTGAGVYTIKGYAYSGGGRKITRVEISLDGGLTWRLCKNDYPEERHSHAPKFGKYYCWMFWEYTIDKFMFLNAATGSGELRCRAWDEGNNTQPKDITWNLMGMGNNCHFTVKVKPRQSSGAFVLEFLHPTVPGPTAGGWMPPPKPVTAVPSGPAPGKSPSAPALSSMVKTYTKEEVQEHNSEESAWIIVDGKVYDATPYLDDHPGGAAAIVMNAGEDSTEEFMAIHSSKAKSMLEKYYIGELADESQPAAASGKKSMHLSKSSAQLMKDDLPNQSVQTVEKASHLWEDDDKVALNPKKWTEFELIEKIEVSHDTRLFKFKLQTPEHRLGLPIGYHMFIQAIIDGNMVMRAYTPVSSDDDLGHFTLCIKVYYAGVHPRFPDGGKMSQYMEKMAIGDMLKVKGPLGHFEYKGRGNFTVKGKDRYASKIGLICGGTGLTPAYQVIKAIYKDLEDDTDVYLLYANHSLKDILMRKDLEKMAAERSNIHLWYTVDKPEEGWEYSSGFVNEEMIRAHLPDPGEESFVGMCGPPPMINFACIPNLKKIGFSEENYMQF</sequence>
<keyword evidence="11" id="KW-0560">Oxidoreductase</keyword>
<dbReference type="InterPro" id="IPR014756">
    <property type="entry name" value="Ig_E-set"/>
</dbReference>
<dbReference type="InterPro" id="IPR005066">
    <property type="entry name" value="MoCF_OxRdtse_dimer"/>
</dbReference>
<dbReference type="InterPro" id="IPR039261">
    <property type="entry name" value="FNR_nucleotide-bd"/>
</dbReference>
<evidence type="ECO:0000313" key="20">
    <source>
        <dbReference type="EMBL" id="CDF34669.1"/>
    </source>
</evidence>
<dbReference type="Pfam" id="PF03404">
    <property type="entry name" value="Mo-co_dimer"/>
    <property type="match status" value="1"/>
</dbReference>
<dbReference type="InterPro" id="IPR036400">
    <property type="entry name" value="Cyt_B5-like_heme/steroid_sf"/>
</dbReference>
<keyword evidence="14" id="KW-1015">Disulfide bond</keyword>
<dbReference type="CDD" id="cd06183">
    <property type="entry name" value="cyt_b5_reduct_like"/>
    <property type="match status" value="1"/>
</dbReference>
<dbReference type="SMART" id="SM01117">
    <property type="entry name" value="Cyt-b5"/>
    <property type="match status" value="1"/>
</dbReference>
<evidence type="ECO:0000256" key="10">
    <source>
        <dbReference type="ARBA" id="ARBA00022827"/>
    </source>
</evidence>
<feature type="domain" description="Cytochrome b5 heme-binding" evidence="18">
    <location>
        <begin position="534"/>
        <end position="609"/>
    </location>
</feature>
<dbReference type="PRINTS" id="PR00371">
    <property type="entry name" value="FPNCR"/>
</dbReference>
<dbReference type="PROSITE" id="PS51384">
    <property type="entry name" value="FAD_FR"/>
    <property type="match status" value="1"/>
</dbReference>
<evidence type="ECO:0000256" key="6">
    <source>
        <dbReference type="ARBA" id="ARBA00022505"/>
    </source>
</evidence>
<dbReference type="Pfam" id="PF00970">
    <property type="entry name" value="FAD_binding_6"/>
    <property type="match status" value="1"/>
</dbReference>
<evidence type="ECO:0000256" key="2">
    <source>
        <dbReference type="ARBA" id="ARBA00001974"/>
    </source>
</evidence>
<evidence type="ECO:0000256" key="16">
    <source>
        <dbReference type="PIRSR" id="PIRSR000233-1"/>
    </source>
</evidence>
<keyword evidence="7" id="KW-0349">Heme</keyword>
<comment type="subunit">
    <text evidence="5">Homodimer.</text>
</comment>
<keyword evidence="9 16" id="KW-0479">Metal-binding</keyword>
<dbReference type="PRINTS" id="PR00363">
    <property type="entry name" value="CYTOCHROMEB5"/>
</dbReference>
<gene>
    <name evidence="20" type="ORF">CHC_T00003369001</name>
</gene>
<dbReference type="PhylomeDB" id="R7Q9D4"/>
<reference evidence="21" key="1">
    <citation type="journal article" date="2013" name="Proc. Natl. Acad. Sci. U.S.A.">
        <title>Genome structure and metabolic features in the red seaweed Chondrus crispus shed light on evolution of the Archaeplastida.</title>
        <authorList>
            <person name="Collen J."/>
            <person name="Porcel B."/>
            <person name="Carre W."/>
            <person name="Ball S.G."/>
            <person name="Chaparro C."/>
            <person name="Tonon T."/>
            <person name="Barbeyron T."/>
            <person name="Michel G."/>
            <person name="Noel B."/>
            <person name="Valentin K."/>
            <person name="Elias M."/>
            <person name="Artiguenave F."/>
            <person name="Arun A."/>
            <person name="Aury J.M."/>
            <person name="Barbosa-Neto J.F."/>
            <person name="Bothwell J.H."/>
            <person name="Bouget F.Y."/>
            <person name="Brillet L."/>
            <person name="Cabello-Hurtado F."/>
            <person name="Capella-Gutierrez S."/>
            <person name="Charrier B."/>
            <person name="Cladiere L."/>
            <person name="Cock J.M."/>
            <person name="Coelho S.M."/>
            <person name="Colleoni C."/>
            <person name="Czjzek M."/>
            <person name="Da Silva C."/>
            <person name="Delage L."/>
            <person name="Denoeud F."/>
            <person name="Deschamps P."/>
            <person name="Dittami S.M."/>
            <person name="Gabaldon T."/>
            <person name="Gachon C.M."/>
            <person name="Groisillier A."/>
            <person name="Herve C."/>
            <person name="Jabbari K."/>
            <person name="Katinka M."/>
            <person name="Kloareg B."/>
            <person name="Kowalczyk N."/>
            <person name="Labadie K."/>
            <person name="Leblanc C."/>
            <person name="Lopez P.J."/>
            <person name="McLachlan D.H."/>
            <person name="Meslet-Cladiere L."/>
            <person name="Moustafa A."/>
            <person name="Nehr Z."/>
            <person name="Nyvall Collen P."/>
            <person name="Panaud O."/>
            <person name="Partensky F."/>
            <person name="Poulain J."/>
            <person name="Rensing S.A."/>
            <person name="Rousvoal S."/>
            <person name="Samson G."/>
            <person name="Symeonidi A."/>
            <person name="Weissenbach J."/>
            <person name="Zambounis A."/>
            <person name="Wincker P."/>
            <person name="Boyen C."/>
        </authorList>
    </citation>
    <scope>NUCLEOTIDE SEQUENCE [LARGE SCALE GENOMIC DNA]</scope>
    <source>
        <strain evidence="21">cv. Stackhouse</strain>
    </source>
</reference>
<keyword evidence="21" id="KW-1185">Reference proteome</keyword>
<dbReference type="InterPro" id="IPR018506">
    <property type="entry name" value="Cyt_B5_heme-BS"/>
</dbReference>
<dbReference type="Gene3D" id="2.40.30.10">
    <property type="entry name" value="Translation factors"/>
    <property type="match status" value="1"/>
</dbReference>
<dbReference type="PRINTS" id="PR00406">
    <property type="entry name" value="CYTB5RDTASE"/>
</dbReference>
<keyword evidence="13 15" id="KW-0534">Nitrate assimilation</keyword>
<organism evidence="20 21">
    <name type="scientific">Chondrus crispus</name>
    <name type="common">Carrageen Irish moss</name>
    <name type="synonym">Polymorpha crispa</name>
    <dbReference type="NCBI Taxonomy" id="2769"/>
    <lineage>
        <taxon>Eukaryota</taxon>
        <taxon>Rhodophyta</taxon>
        <taxon>Florideophyceae</taxon>
        <taxon>Rhodymeniophycidae</taxon>
        <taxon>Gigartinales</taxon>
        <taxon>Gigartinaceae</taxon>
        <taxon>Chondrus</taxon>
    </lineage>
</organism>
<dbReference type="PRINTS" id="PR00407">
    <property type="entry name" value="EUMOPTERIN"/>
</dbReference>
<evidence type="ECO:0000256" key="17">
    <source>
        <dbReference type="SAM" id="MobiDB-lite"/>
    </source>
</evidence>
<dbReference type="SUPFAM" id="SSF63380">
    <property type="entry name" value="Riboflavin synthase domain-like"/>
    <property type="match status" value="1"/>
</dbReference>
<dbReference type="Gramene" id="CDF34669">
    <property type="protein sequence ID" value="CDF34669"/>
    <property type="gene ID" value="CHC_T00003369001"/>
</dbReference>
<dbReference type="Pfam" id="PF00175">
    <property type="entry name" value="NAD_binding_1"/>
    <property type="match status" value="1"/>
</dbReference>
<dbReference type="Pfam" id="PF00173">
    <property type="entry name" value="Cyt-b5"/>
    <property type="match status" value="1"/>
</dbReference>
<accession>R7Q9D4</accession>
<dbReference type="InterPro" id="IPR000572">
    <property type="entry name" value="OxRdtase_Mopterin-bd_dom"/>
</dbReference>
<dbReference type="InterPro" id="IPR008333">
    <property type="entry name" value="Cbr1-like_FAD-bd_dom"/>
</dbReference>
<dbReference type="RefSeq" id="XP_005714488.1">
    <property type="nucleotide sequence ID" value="XM_005714431.1"/>
</dbReference>
<evidence type="ECO:0000256" key="13">
    <source>
        <dbReference type="ARBA" id="ARBA00023063"/>
    </source>
</evidence>
<dbReference type="InterPro" id="IPR036374">
    <property type="entry name" value="OxRdtase_Mopterin-bd_sf"/>
</dbReference>
<dbReference type="InterPro" id="IPR001709">
    <property type="entry name" value="Flavoprot_Pyr_Nucl_cyt_Rdtase"/>
</dbReference>
<evidence type="ECO:0000259" key="18">
    <source>
        <dbReference type="PROSITE" id="PS50255"/>
    </source>
</evidence>
<dbReference type="PANTHER" id="PTHR19372:SF7">
    <property type="entry name" value="SULFITE OXIDASE, MITOCHONDRIAL"/>
    <property type="match status" value="1"/>
</dbReference>
<comment type="similarity">
    <text evidence="4 15">Belongs to the nitrate reductase family.</text>
</comment>
<dbReference type="Gene3D" id="3.40.50.80">
    <property type="entry name" value="Nucleotide-binding domain of ferredoxin-NADP reductase (FNR) module"/>
    <property type="match status" value="1"/>
</dbReference>